<accession>A0A7J9AVK0</accession>
<dbReference type="Proteomes" id="UP000593574">
    <property type="component" value="Unassembled WGS sequence"/>
</dbReference>
<evidence type="ECO:0000313" key="1">
    <source>
        <dbReference type="EMBL" id="MBA0727424.1"/>
    </source>
</evidence>
<reference evidence="1 2" key="1">
    <citation type="journal article" date="2019" name="Genome Biol. Evol.">
        <title>Insights into the evolution of the New World diploid cottons (Gossypium, subgenus Houzingenia) based on genome sequencing.</title>
        <authorList>
            <person name="Grover C.E."/>
            <person name="Arick M.A. 2nd"/>
            <person name="Thrash A."/>
            <person name="Conover J.L."/>
            <person name="Sanders W.S."/>
            <person name="Peterson D.G."/>
            <person name="Frelichowski J.E."/>
            <person name="Scheffler J.A."/>
            <person name="Scheffler B.E."/>
            <person name="Wendel J.F."/>
        </authorList>
    </citation>
    <scope>NUCLEOTIDE SEQUENCE [LARGE SCALE GENOMIC DNA]</scope>
    <source>
        <strain evidence="1">4</strain>
        <tissue evidence="1">Leaf</tissue>
    </source>
</reference>
<proteinExistence type="predicted"/>
<evidence type="ECO:0000313" key="2">
    <source>
        <dbReference type="Proteomes" id="UP000593574"/>
    </source>
</evidence>
<comment type="caution">
    <text evidence="1">The sequence shown here is derived from an EMBL/GenBank/DDBJ whole genome shotgun (WGS) entry which is preliminary data.</text>
</comment>
<organism evidence="1 2">
    <name type="scientific">Gossypium laxum</name>
    <dbReference type="NCBI Taxonomy" id="34288"/>
    <lineage>
        <taxon>Eukaryota</taxon>
        <taxon>Viridiplantae</taxon>
        <taxon>Streptophyta</taxon>
        <taxon>Embryophyta</taxon>
        <taxon>Tracheophyta</taxon>
        <taxon>Spermatophyta</taxon>
        <taxon>Magnoliopsida</taxon>
        <taxon>eudicotyledons</taxon>
        <taxon>Gunneridae</taxon>
        <taxon>Pentapetalae</taxon>
        <taxon>rosids</taxon>
        <taxon>malvids</taxon>
        <taxon>Malvales</taxon>
        <taxon>Malvaceae</taxon>
        <taxon>Malvoideae</taxon>
        <taxon>Gossypium</taxon>
    </lineage>
</organism>
<dbReference type="AlphaFoldDB" id="A0A7J9AVK0"/>
<keyword evidence="2" id="KW-1185">Reference proteome</keyword>
<name>A0A7J9AVK0_9ROSI</name>
<sequence length="25" mass="3046">MVLKHLLLVKAISYRNQLRWYCPSL</sequence>
<protein>
    <submittedName>
        <fullName evidence="1">Uncharacterized protein</fullName>
    </submittedName>
</protein>
<gene>
    <name evidence="1" type="ORF">Golax_000412</name>
</gene>
<dbReference type="EMBL" id="JABEZV010000013">
    <property type="protein sequence ID" value="MBA0727424.1"/>
    <property type="molecule type" value="Genomic_DNA"/>
</dbReference>